<keyword evidence="6" id="KW-0479">Metal-binding</keyword>
<dbReference type="SUPFAM" id="SSF143631">
    <property type="entry name" value="ApbE-like"/>
    <property type="match status" value="1"/>
</dbReference>
<organism evidence="11 12">
    <name type="scientific">Methylorubrum podarium</name>
    <dbReference type="NCBI Taxonomy" id="200476"/>
    <lineage>
        <taxon>Bacteria</taxon>
        <taxon>Pseudomonadati</taxon>
        <taxon>Pseudomonadota</taxon>
        <taxon>Alphaproteobacteria</taxon>
        <taxon>Hyphomicrobiales</taxon>
        <taxon>Methylobacteriaceae</taxon>
        <taxon>Methylorubrum</taxon>
    </lineage>
</organism>
<dbReference type="PANTHER" id="PTHR30040:SF2">
    <property type="entry name" value="FAD:PROTEIN FMN TRANSFERASE"/>
    <property type="match status" value="1"/>
</dbReference>
<reference evidence="11 12" key="1">
    <citation type="submission" date="2024-06" db="EMBL/GenBank/DDBJ databases">
        <authorList>
            <person name="Campbell A.G."/>
        </authorList>
    </citation>
    <scope>NUCLEOTIDE SEQUENCE [LARGE SCALE GENOMIC DNA]</scope>
    <source>
        <strain evidence="11 12">EM12</strain>
    </source>
</reference>
<dbReference type="EMBL" id="JBELQE010000030">
    <property type="protein sequence ID" value="MER2249151.1"/>
    <property type="molecule type" value="Genomic_DNA"/>
</dbReference>
<evidence type="ECO:0000256" key="8">
    <source>
        <dbReference type="ARBA" id="ARBA00022842"/>
    </source>
</evidence>
<dbReference type="Gene3D" id="3.10.520.10">
    <property type="entry name" value="ApbE-like domains"/>
    <property type="match status" value="1"/>
</dbReference>
<keyword evidence="12" id="KW-1185">Reference proteome</keyword>
<evidence type="ECO:0000256" key="4">
    <source>
        <dbReference type="ARBA" id="ARBA00022630"/>
    </source>
</evidence>
<evidence type="ECO:0000256" key="9">
    <source>
        <dbReference type="ARBA" id="ARBA00031306"/>
    </source>
</evidence>
<evidence type="ECO:0000256" key="3">
    <source>
        <dbReference type="ARBA" id="ARBA00016337"/>
    </source>
</evidence>
<evidence type="ECO:0000256" key="5">
    <source>
        <dbReference type="ARBA" id="ARBA00022679"/>
    </source>
</evidence>
<proteinExistence type="predicted"/>
<accession>A0ABV1QIC0</accession>
<dbReference type="GO" id="GO:0016740">
    <property type="term" value="F:transferase activity"/>
    <property type="evidence" value="ECO:0007669"/>
    <property type="project" value="UniProtKB-KW"/>
</dbReference>
<evidence type="ECO:0000256" key="2">
    <source>
        <dbReference type="ARBA" id="ARBA00011955"/>
    </source>
</evidence>
<comment type="caution">
    <text evidence="11">The sequence shown here is derived from an EMBL/GenBank/DDBJ whole genome shotgun (WGS) entry which is preliminary data.</text>
</comment>
<comment type="catalytic activity">
    <reaction evidence="10">
        <text>L-threonyl-[protein] + FAD = FMN-L-threonyl-[protein] + AMP + H(+)</text>
        <dbReference type="Rhea" id="RHEA:36847"/>
        <dbReference type="Rhea" id="RHEA-COMP:11060"/>
        <dbReference type="Rhea" id="RHEA-COMP:11061"/>
        <dbReference type="ChEBI" id="CHEBI:15378"/>
        <dbReference type="ChEBI" id="CHEBI:30013"/>
        <dbReference type="ChEBI" id="CHEBI:57692"/>
        <dbReference type="ChEBI" id="CHEBI:74257"/>
        <dbReference type="ChEBI" id="CHEBI:456215"/>
        <dbReference type="EC" id="2.7.1.180"/>
    </reaction>
</comment>
<sequence length="272" mass="28712">MTRPRTPRRAQARLGTFVEIEADACGDAASIDAAFAVIARVEREMSFHDPASALSRLNRAAWQGPQPVSPWLERVLRTARRLHRDSGGVFDPSVAGHLVAAGLLPAPDGPEPDPGACFGDVVIEPGRVRFLRRLWLDLGGIAKGFAVDAAVLTLRRLGLRAGIVNAGGDLRVFGPEPRTIHRRDADDPGRGVPIGRLASGACATSGGDFSAGAADLWPVFAPCGARLTRRGSVTVIAPRCILADGLTKVAALMPAEEAARVLDRYGARLVAP</sequence>
<dbReference type="RefSeq" id="WP_350392448.1">
    <property type="nucleotide sequence ID" value="NZ_JBELQE010000030.1"/>
</dbReference>
<evidence type="ECO:0000256" key="1">
    <source>
        <dbReference type="ARBA" id="ARBA00001946"/>
    </source>
</evidence>
<dbReference type="EC" id="2.7.1.180" evidence="2"/>
<gene>
    <name evidence="11" type="ORF">ABS772_04395</name>
</gene>
<dbReference type="PANTHER" id="PTHR30040">
    <property type="entry name" value="THIAMINE BIOSYNTHESIS LIPOPROTEIN APBE"/>
    <property type="match status" value="1"/>
</dbReference>
<keyword evidence="7" id="KW-0274">FAD</keyword>
<keyword evidence="8" id="KW-0460">Magnesium</keyword>
<protein>
    <recommendedName>
        <fullName evidence="3">FAD:protein FMN transferase</fullName>
        <ecNumber evidence="2">2.7.1.180</ecNumber>
    </recommendedName>
    <alternativeName>
        <fullName evidence="9">Flavin transferase</fullName>
    </alternativeName>
</protein>
<evidence type="ECO:0000313" key="12">
    <source>
        <dbReference type="Proteomes" id="UP001480955"/>
    </source>
</evidence>
<dbReference type="InterPro" id="IPR024932">
    <property type="entry name" value="ApbE"/>
</dbReference>
<dbReference type="Pfam" id="PF02424">
    <property type="entry name" value="ApbE"/>
    <property type="match status" value="1"/>
</dbReference>
<keyword evidence="4" id="KW-0285">Flavoprotein</keyword>
<evidence type="ECO:0000256" key="10">
    <source>
        <dbReference type="ARBA" id="ARBA00048540"/>
    </source>
</evidence>
<keyword evidence="5 11" id="KW-0808">Transferase</keyword>
<evidence type="ECO:0000256" key="7">
    <source>
        <dbReference type="ARBA" id="ARBA00022827"/>
    </source>
</evidence>
<evidence type="ECO:0000256" key="6">
    <source>
        <dbReference type="ARBA" id="ARBA00022723"/>
    </source>
</evidence>
<name>A0ABV1QIC0_9HYPH</name>
<dbReference type="Proteomes" id="UP001480955">
    <property type="component" value="Unassembled WGS sequence"/>
</dbReference>
<dbReference type="InterPro" id="IPR003374">
    <property type="entry name" value="ApbE-like_sf"/>
</dbReference>
<comment type="cofactor">
    <cofactor evidence="1">
        <name>Mg(2+)</name>
        <dbReference type="ChEBI" id="CHEBI:18420"/>
    </cofactor>
</comment>
<evidence type="ECO:0000313" key="11">
    <source>
        <dbReference type="EMBL" id="MER2249151.1"/>
    </source>
</evidence>